<sequence>MMSFYSSPYIFFLYRKSQSNTYICIYTCSCTFGKSWNNWVNQANCLNFMRTSRLLIGETSLERARGREFAYLKDRINDLLNEDDDDVFGKRLNDLEHDVVFRKKFNKLIYDESYQKKLDALNDMNGNLDLSFDNIINSHDQNNELKKKKKLKRNNSLDLDNFYDEDSFEYKNDNFPNLHMQLETYHKSKKPKKTFQYGKKNKKSTSLGKNKFDAVLEPDSLKEIVMKTSTREERASEGFMDTLKRLDKEFEVELLRAIKKKSFSDYEECKFKTYKGKKKYIMRILRIYLPPTVLMAILMIMIIFPIFFNEYIFAFLSLVFFALATYYEYKFTKMNRINDYTNKILLTYSFIYFFATYNDGFMYFLTIY</sequence>
<gene>
    <name evidence="2" type="ORF">PGO_001100</name>
</gene>
<reference evidence="3" key="1">
    <citation type="submission" date="2017-04" db="EMBL/GenBank/DDBJ databases">
        <title>Plasmodium gonderi genome.</title>
        <authorList>
            <person name="Arisue N."/>
            <person name="Honma H."/>
            <person name="Kawai S."/>
            <person name="Tougan T."/>
            <person name="Tanabe K."/>
            <person name="Horii T."/>
        </authorList>
    </citation>
    <scope>NUCLEOTIDE SEQUENCE [LARGE SCALE GENOMIC DNA]</scope>
    <source>
        <strain evidence="3">ATCC 30045</strain>
    </source>
</reference>
<dbReference type="AlphaFoldDB" id="A0A1Y1JUL7"/>
<dbReference type="OMA" id="MNLNEFY"/>
<evidence type="ECO:0000313" key="3">
    <source>
        <dbReference type="Proteomes" id="UP000195521"/>
    </source>
</evidence>
<accession>A0A1Y1JUL7</accession>
<feature type="transmembrane region" description="Helical" evidence="1">
    <location>
        <begin position="312"/>
        <end position="329"/>
    </location>
</feature>
<keyword evidence="1" id="KW-0472">Membrane</keyword>
<keyword evidence="1" id="KW-0812">Transmembrane</keyword>
<evidence type="ECO:0000256" key="1">
    <source>
        <dbReference type="SAM" id="Phobius"/>
    </source>
</evidence>
<protein>
    <submittedName>
        <fullName evidence="2">Variable surface protein</fullName>
    </submittedName>
</protein>
<dbReference type="RefSeq" id="XP_028546692.1">
    <property type="nucleotide sequence ID" value="XM_028690891.1"/>
</dbReference>
<proteinExistence type="predicted"/>
<keyword evidence="3" id="KW-1185">Reference proteome</keyword>
<organism evidence="2 3">
    <name type="scientific">Plasmodium gonderi</name>
    <dbReference type="NCBI Taxonomy" id="77519"/>
    <lineage>
        <taxon>Eukaryota</taxon>
        <taxon>Sar</taxon>
        <taxon>Alveolata</taxon>
        <taxon>Apicomplexa</taxon>
        <taxon>Aconoidasida</taxon>
        <taxon>Haemosporida</taxon>
        <taxon>Plasmodiidae</taxon>
        <taxon>Plasmodium</taxon>
        <taxon>Plasmodium (Plasmodium)</taxon>
    </lineage>
</organism>
<feature type="transmembrane region" description="Helical" evidence="1">
    <location>
        <begin position="345"/>
        <end position="365"/>
    </location>
</feature>
<feature type="transmembrane region" description="Helical" evidence="1">
    <location>
        <begin position="287"/>
        <end position="306"/>
    </location>
</feature>
<dbReference type="OrthoDB" id="383799at2759"/>
<keyword evidence="1" id="KW-1133">Transmembrane helix</keyword>
<dbReference type="GeneID" id="39744911"/>
<name>A0A1Y1JUL7_PLAGO</name>
<comment type="caution">
    <text evidence="2">The sequence shown here is derived from an EMBL/GenBank/DDBJ whole genome shotgun (WGS) entry which is preliminary data.</text>
</comment>
<dbReference type="Proteomes" id="UP000195521">
    <property type="component" value="Unassembled WGS sequence"/>
</dbReference>
<evidence type="ECO:0000313" key="2">
    <source>
        <dbReference type="EMBL" id="GAW84103.1"/>
    </source>
</evidence>
<dbReference type="EMBL" id="BDQF01000111">
    <property type="protein sequence ID" value="GAW84103.1"/>
    <property type="molecule type" value="Genomic_DNA"/>
</dbReference>